<dbReference type="InterPro" id="IPR029071">
    <property type="entry name" value="Ubiquitin-like_domsf"/>
</dbReference>
<evidence type="ECO:0000256" key="1">
    <source>
        <dbReference type="SAM" id="MobiDB-lite"/>
    </source>
</evidence>
<dbReference type="EMBL" id="QJNU01000156">
    <property type="protein sequence ID" value="RYP05800.1"/>
    <property type="molecule type" value="Genomic_DNA"/>
</dbReference>
<sequence length="450" mass="49794">MTTHQTTLNWSIPPPSRRRTTIVLDPYGYYTTTEYLAKVASNQAVLASSGAFQNITAYLPPALQAYVQGAVSQLSDAFAGSTEFLEARGIPPTVLYSTLACAALAVPYSMSWYGWGSSRDRMSPYASQTDSVGAVEVSDADYTYITSEDLLNEQPRTAPRIYGPEDRSPPLPADDEDDVLMIKHKGAAFPVLFPAYSIGDGKVFVQDVRDRIGLIMKLGSRRTRHLKMLYKGRHLKTQDKPIRDYGVKNNSELLIIIPEGRLSDEEDGEGGSSDSGSGEEVIVADTRDERKSRKAKKNKGRNKKKKKDRGTPHDSAAYLDVRDGDNDGGSSKRSPSADRSRHPSRIPSPTVPAGPWGKLDAISTHFETQLLPLCNDFIAQPPADPKKCEDDHRKLSETVLQHVLLKLDEVDTGGDSDIRARRKELVNRVQEVLKHLDEHLPKGVKPKHLF</sequence>
<dbReference type="OrthoDB" id="417450at2759"/>
<dbReference type="InterPro" id="IPR003103">
    <property type="entry name" value="BAG_domain"/>
</dbReference>
<dbReference type="SUPFAM" id="SSF63491">
    <property type="entry name" value="BAG domain"/>
    <property type="match status" value="1"/>
</dbReference>
<feature type="domain" description="BAG" evidence="2">
    <location>
        <begin position="376"/>
        <end position="440"/>
    </location>
</feature>
<protein>
    <recommendedName>
        <fullName evidence="2">BAG domain-containing protein</fullName>
    </recommendedName>
</protein>
<feature type="region of interest" description="Disordered" evidence="1">
    <location>
        <begin position="258"/>
        <end position="357"/>
    </location>
</feature>
<dbReference type="STRING" id="155417.A0A4Q4TJN0"/>
<dbReference type="AlphaFoldDB" id="A0A4Q4TJN0"/>
<evidence type="ECO:0000313" key="3">
    <source>
        <dbReference type="EMBL" id="RYP05800.1"/>
    </source>
</evidence>
<dbReference type="InterPro" id="IPR036533">
    <property type="entry name" value="BAG_dom_sf"/>
</dbReference>
<dbReference type="Proteomes" id="UP000293360">
    <property type="component" value="Unassembled WGS sequence"/>
</dbReference>
<name>A0A4Q4TJN0_9PEZI</name>
<dbReference type="PROSITE" id="PS51035">
    <property type="entry name" value="BAG"/>
    <property type="match status" value="1"/>
</dbReference>
<dbReference type="SMART" id="SM00264">
    <property type="entry name" value="BAG"/>
    <property type="match status" value="1"/>
</dbReference>
<feature type="compositionally biased region" description="Basic residues" evidence="1">
    <location>
        <begin position="292"/>
        <end position="308"/>
    </location>
</feature>
<accession>A0A4Q4TJN0</accession>
<dbReference type="Gene3D" id="1.20.58.120">
    <property type="entry name" value="BAG domain"/>
    <property type="match status" value="1"/>
</dbReference>
<proteinExistence type="predicted"/>
<keyword evidence="4" id="KW-1185">Reference proteome</keyword>
<gene>
    <name evidence="3" type="ORF">DL764_003569</name>
</gene>
<organism evidence="3 4">
    <name type="scientific">Monosporascus ibericus</name>
    <dbReference type="NCBI Taxonomy" id="155417"/>
    <lineage>
        <taxon>Eukaryota</taxon>
        <taxon>Fungi</taxon>
        <taxon>Dikarya</taxon>
        <taxon>Ascomycota</taxon>
        <taxon>Pezizomycotina</taxon>
        <taxon>Sordariomycetes</taxon>
        <taxon>Xylariomycetidae</taxon>
        <taxon>Xylariales</taxon>
        <taxon>Xylariales incertae sedis</taxon>
        <taxon>Monosporascus</taxon>
    </lineage>
</organism>
<reference evidence="3 4" key="1">
    <citation type="submission" date="2018-06" db="EMBL/GenBank/DDBJ databases">
        <title>Complete Genomes of Monosporascus.</title>
        <authorList>
            <person name="Robinson A.J."/>
            <person name="Natvig D.O."/>
        </authorList>
    </citation>
    <scope>NUCLEOTIDE SEQUENCE [LARGE SCALE GENOMIC DNA]</scope>
    <source>
        <strain evidence="3 4">CBS 110550</strain>
    </source>
</reference>
<dbReference type="SUPFAM" id="SSF54236">
    <property type="entry name" value="Ubiquitin-like"/>
    <property type="match status" value="1"/>
</dbReference>
<comment type="caution">
    <text evidence="3">The sequence shown here is derived from an EMBL/GenBank/DDBJ whole genome shotgun (WGS) entry which is preliminary data.</text>
</comment>
<dbReference type="Pfam" id="PF02179">
    <property type="entry name" value="BAG"/>
    <property type="match status" value="1"/>
</dbReference>
<evidence type="ECO:0000313" key="4">
    <source>
        <dbReference type="Proteomes" id="UP000293360"/>
    </source>
</evidence>
<dbReference type="GO" id="GO:0051087">
    <property type="term" value="F:protein-folding chaperone binding"/>
    <property type="evidence" value="ECO:0007669"/>
    <property type="project" value="InterPro"/>
</dbReference>
<evidence type="ECO:0000259" key="2">
    <source>
        <dbReference type="PROSITE" id="PS51035"/>
    </source>
</evidence>